<feature type="compositionally biased region" description="Basic and acidic residues" evidence="1">
    <location>
        <begin position="92"/>
        <end position="103"/>
    </location>
</feature>
<name>X1QDA6_9ZZZZ</name>
<evidence type="ECO:0000313" key="2">
    <source>
        <dbReference type="EMBL" id="GAI48975.1"/>
    </source>
</evidence>
<reference evidence="2" key="1">
    <citation type="journal article" date="2014" name="Front. Microbiol.">
        <title>High frequency of phylogenetically diverse reductive dehalogenase-homologous genes in deep subseafloor sedimentary metagenomes.</title>
        <authorList>
            <person name="Kawai M."/>
            <person name="Futagami T."/>
            <person name="Toyoda A."/>
            <person name="Takaki Y."/>
            <person name="Nishi S."/>
            <person name="Hori S."/>
            <person name="Arai W."/>
            <person name="Tsubouchi T."/>
            <person name="Morono Y."/>
            <person name="Uchiyama I."/>
            <person name="Ito T."/>
            <person name="Fujiyama A."/>
            <person name="Inagaki F."/>
            <person name="Takami H."/>
        </authorList>
    </citation>
    <scope>NUCLEOTIDE SEQUENCE</scope>
    <source>
        <strain evidence="2">Expedition CK06-06</strain>
    </source>
</reference>
<proteinExistence type="predicted"/>
<organism evidence="2">
    <name type="scientific">marine sediment metagenome</name>
    <dbReference type="NCBI Taxonomy" id="412755"/>
    <lineage>
        <taxon>unclassified sequences</taxon>
        <taxon>metagenomes</taxon>
        <taxon>ecological metagenomes</taxon>
    </lineage>
</organism>
<evidence type="ECO:0000256" key="1">
    <source>
        <dbReference type="SAM" id="MobiDB-lite"/>
    </source>
</evidence>
<feature type="compositionally biased region" description="Low complexity" evidence="1">
    <location>
        <begin position="75"/>
        <end position="87"/>
    </location>
</feature>
<comment type="caution">
    <text evidence="2">The sequence shown here is derived from an EMBL/GenBank/DDBJ whole genome shotgun (WGS) entry which is preliminary data.</text>
</comment>
<accession>X1QDA6</accession>
<sequence length="103" mass="11599">MEWVLIDPMTREIISKVAEWDENGRAKLDRIKGTQVFTVNDHWFVLNVKFVWIDAPESVRAKAPELPAYMMGRTSLSPPASPPSSGSTGKEQGQRRLPDIGDF</sequence>
<protein>
    <submittedName>
        <fullName evidence="2">Uncharacterized protein</fullName>
    </submittedName>
</protein>
<dbReference type="EMBL" id="BARV01038586">
    <property type="protein sequence ID" value="GAI48975.1"/>
    <property type="molecule type" value="Genomic_DNA"/>
</dbReference>
<feature type="region of interest" description="Disordered" evidence="1">
    <location>
        <begin position="71"/>
        <end position="103"/>
    </location>
</feature>
<dbReference type="AlphaFoldDB" id="X1QDA6"/>
<gene>
    <name evidence="2" type="ORF">S06H3_59398</name>
</gene>